<dbReference type="AlphaFoldDB" id="W8RT89"/>
<dbReference type="PANTHER" id="PTHR30008">
    <property type="entry name" value="EXODEOXYRIBONUCLEASE 7 LARGE SUBUNIT"/>
    <property type="match status" value="1"/>
</dbReference>
<dbReference type="InterPro" id="IPR003753">
    <property type="entry name" value="Exonuc_VII_L"/>
</dbReference>
<feature type="compositionally biased region" description="Pro residues" evidence="1">
    <location>
        <begin position="277"/>
        <end position="288"/>
    </location>
</feature>
<organism evidence="3 4">
    <name type="scientific">Roseicyclus elongatus DSM 19469</name>
    <dbReference type="NCBI Taxonomy" id="1294273"/>
    <lineage>
        <taxon>Bacteria</taxon>
        <taxon>Pseudomonadati</taxon>
        <taxon>Pseudomonadota</taxon>
        <taxon>Alphaproteobacteria</taxon>
        <taxon>Rhodobacterales</taxon>
        <taxon>Roseobacteraceae</taxon>
        <taxon>Roseicyclus</taxon>
    </lineage>
</organism>
<dbReference type="GO" id="GO:0009318">
    <property type="term" value="C:exodeoxyribonuclease VII complex"/>
    <property type="evidence" value="ECO:0007669"/>
    <property type="project" value="InterPro"/>
</dbReference>
<evidence type="ECO:0000313" key="4">
    <source>
        <dbReference type="Proteomes" id="UP000019593"/>
    </source>
</evidence>
<dbReference type="Pfam" id="PF02601">
    <property type="entry name" value="Exonuc_VII_L"/>
    <property type="match status" value="1"/>
</dbReference>
<dbReference type="PATRIC" id="fig|1294273.3.peg.1992"/>
<dbReference type="GO" id="GO:0008855">
    <property type="term" value="F:exodeoxyribonuclease VII activity"/>
    <property type="evidence" value="ECO:0007669"/>
    <property type="project" value="UniProtKB-EC"/>
</dbReference>
<name>W8RT89_9RHOB</name>
<protein>
    <submittedName>
        <fullName evidence="3">Exodeoxyribonuclease VII large subunit</fullName>
        <ecNumber evidence="3">3.1.11.6</ecNumber>
    </submittedName>
</protein>
<accession>W8RT89</accession>
<evidence type="ECO:0000313" key="3">
    <source>
        <dbReference type="EMBL" id="AHM04373.1"/>
    </source>
</evidence>
<reference evidence="3 4" key="1">
    <citation type="submission" date="2013-03" db="EMBL/GenBank/DDBJ databases">
        <authorList>
            <person name="Fiebig A."/>
            <person name="Goeker M."/>
            <person name="Klenk H.-P.P."/>
        </authorList>
    </citation>
    <scope>NUCLEOTIDE SEQUENCE [LARGE SCALE GENOMIC DNA]</scope>
    <source>
        <strain evidence="4">DSM 19469</strain>
    </source>
</reference>
<evidence type="ECO:0000259" key="2">
    <source>
        <dbReference type="Pfam" id="PF02601"/>
    </source>
</evidence>
<dbReference type="HOGENOM" id="CLU_966065_0_0_5"/>
<dbReference type="Proteomes" id="UP000019593">
    <property type="component" value="Chromosome"/>
</dbReference>
<proteinExistence type="predicted"/>
<evidence type="ECO:0000256" key="1">
    <source>
        <dbReference type="SAM" id="MobiDB-lite"/>
    </source>
</evidence>
<dbReference type="STRING" id="1294273.roselon_02020"/>
<dbReference type="EMBL" id="CP004372">
    <property type="protein sequence ID" value="AHM04373.1"/>
    <property type="molecule type" value="Genomic_DNA"/>
</dbReference>
<dbReference type="KEGG" id="red:roselon_02020"/>
<sequence length="288" mass="31650">MRAAADSTIPLISAVGHETDTTLIDHAADRRAPTPTAAAEMAVPVRLDLLTWLRTQDGYMTRAIEQAVRQRGQRLGDLSRALPRPDSLLDTPRQRLDRLVLQLGPALRHATQHRRGQLDRLSANLTPALDRAVAAKRLALGRASAGLTPARLDTTLRSRHERLAMIASRLDPLRLSDRHAAARARLTDLAARFDRGRAAETRRRHERLASLVRLHDTLGYEATLRRGYAVVRDGDAVLTLKAQAETRPSVEIEFADGRLAVTPTGAGPRGPARRTPQKPPPPDQGSLF</sequence>
<dbReference type="eggNOG" id="COG1570">
    <property type="taxonomic scope" value="Bacteria"/>
</dbReference>
<keyword evidence="4" id="KW-1185">Reference proteome</keyword>
<dbReference type="PANTHER" id="PTHR30008:SF0">
    <property type="entry name" value="EXODEOXYRIBONUCLEASE 7 LARGE SUBUNIT"/>
    <property type="match status" value="1"/>
</dbReference>
<feature type="domain" description="Exonuclease VII large subunit C-terminal" evidence="2">
    <location>
        <begin position="2"/>
        <end position="261"/>
    </location>
</feature>
<keyword evidence="3" id="KW-0378">Hydrolase</keyword>
<gene>
    <name evidence="3" type="ORF">roselon_02020</name>
</gene>
<dbReference type="GO" id="GO:0006308">
    <property type="term" value="P:DNA catabolic process"/>
    <property type="evidence" value="ECO:0007669"/>
    <property type="project" value="InterPro"/>
</dbReference>
<dbReference type="EC" id="3.1.11.6" evidence="3"/>
<feature type="region of interest" description="Disordered" evidence="1">
    <location>
        <begin position="256"/>
        <end position="288"/>
    </location>
</feature>
<dbReference type="InterPro" id="IPR020579">
    <property type="entry name" value="Exonuc_VII_lsu_C"/>
</dbReference>